<gene>
    <name evidence="1" type="ORF">SAE02_78510</name>
</gene>
<dbReference type="EMBL" id="BJYZ01000139">
    <property type="protein sequence ID" value="GEO43703.1"/>
    <property type="molecule type" value="Genomic_DNA"/>
</dbReference>
<evidence type="ECO:0000313" key="2">
    <source>
        <dbReference type="Proteomes" id="UP000321523"/>
    </source>
</evidence>
<name>A0A512E4S6_9PROT</name>
<protein>
    <submittedName>
        <fullName evidence="1">Uncharacterized protein</fullName>
    </submittedName>
</protein>
<dbReference type="AlphaFoldDB" id="A0A512E4S6"/>
<evidence type="ECO:0000313" key="1">
    <source>
        <dbReference type="EMBL" id="GEO43703.1"/>
    </source>
</evidence>
<organism evidence="1 2">
    <name type="scientific">Skermanella aerolata</name>
    <dbReference type="NCBI Taxonomy" id="393310"/>
    <lineage>
        <taxon>Bacteria</taxon>
        <taxon>Pseudomonadati</taxon>
        <taxon>Pseudomonadota</taxon>
        <taxon>Alphaproteobacteria</taxon>
        <taxon>Rhodospirillales</taxon>
        <taxon>Azospirillaceae</taxon>
        <taxon>Skermanella</taxon>
    </lineage>
</organism>
<reference evidence="1 2" key="1">
    <citation type="submission" date="2019-07" db="EMBL/GenBank/DDBJ databases">
        <title>Whole genome shotgun sequence of Skermanella aerolata NBRC 106429.</title>
        <authorList>
            <person name="Hosoyama A."/>
            <person name="Uohara A."/>
            <person name="Ohji S."/>
            <person name="Ichikawa N."/>
        </authorList>
    </citation>
    <scope>NUCLEOTIDE SEQUENCE [LARGE SCALE GENOMIC DNA]</scope>
    <source>
        <strain evidence="1 2">NBRC 106429</strain>
    </source>
</reference>
<sequence>MGEMHGVGEQHCFVVGQRLQQRLVGIDEGLLFGRVELARHRLGLAVFQPQTMQQRDQSGAALVDDPERLLDPRSDLAGVRGKVSPIHTFSVACCSKLNGLARRRS</sequence>
<comment type="caution">
    <text evidence="1">The sequence shown here is derived from an EMBL/GenBank/DDBJ whole genome shotgun (WGS) entry which is preliminary data.</text>
</comment>
<accession>A0A512E4S6</accession>
<keyword evidence="2" id="KW-1185">Reference proteome</keyword>
<dbReference type="Proteomes" id="UP000321523">
    <property type="component" value="Unassembled WGS sequence"/>
</dbReference>
<proteinExistence type="predicted"/>